<organism evidence="2 3">
    <name type="scientific">Streptomyces maoxianensis</name>
    <dbReference type="NCBI Taxonomy" id="1459942"/>
    <lineage>
        <taxon>Bacteria</taxon>
        <taxon>Bacillati</taxon>
        <taxon>Actinomycetota</taxon>
        <taxon>Actinomycetes</taxon>
        <taxon>Kitasatosporales</taxon>
        <taxon>Streptomycetaceae</taxon>
        <taxon>Streptomyces</taxon>
    </lineage>
</organism>
<feature type="transmembrane region" description="Helical" evidence="1">
    <location>
        <begin position="137"/>
        <end position="170"/>
    </location>
</feature>
<keyword evidence="1" id="KW-0472">Membrane</keyword>
<reference evidence="3" key="1">
    <citation type="journal article" date="2019" name="Int. J. Syst. Evol. Microbiol.">
        <title>The Global Catalogue of Microorganisms (GCM) 10K type strain sequencing project: providing services to taxonomists for standard genome sequencing and annotation.</title>
        <authorList>
            <consortium name="The Broad Institute Genomics Platform"/>
            <consortium name="The Broad Institute Genome Sequencing Center for Infectious Disease"/>
            <person name="Wu L."/>
            <person name="Ma J."/>
        </authorList>
    </citation>
    <scope>NUCLEOTIDE SEQUENCE [LARGE SCALE GENOMIC DNA]</scope>
    <source>
        <strain evidence="3">CGMCC 4.7139</strain>
    </source>
</reference>
<evidence type="ECO:0000256" key="1">
    <source>
        <dbReference type="SAM" id="Phobius"/>
    </source>
</evidence>
<feature type="transmembrane region" description="Helical" evidence="1">
    <location>
        <begin position="12"/>
        <end position="33"/>
    </location>
</feature>
<gene>
    <name evidence="2" type="ORF">ACFO9E_12855</name>
</gene>
<sequence>MMHWLEVLAKAIVAMIAVNLVLVVVQQGQLHLIMFQRRMHRNLAAVPGSTMLVCREGYVALMRYDERTGTDTFLKVYNTNLMLTRSSLSWKGGYRSVAVLRRKLGRELVGRCVVFALVCVPVFAYAAWLALEVHWSAVFYLVTLALAMRVQLVITALHGTLLSFALLYAVHHTFYPVL</sequence>
<feature type="transmembrane region" description="Helical" evidence="1">
    <location>
        <begin position="108"/>
        <end position="131"/>
    </location>
</feature>
<keyword evidence="1" id="KW-1133">Transmembrane helix</keyword>
<protein>
    <submittedName>
        <fullName evidence="2">Uncharacterized protein</fullName>
    </submittedName>
</protein>
<dbReference type="RefSeq" id="WP_215091187.1">
    <property type="nucleotide sequence ID" value="NZ_JBHSFE010000010.1"/>
</dbReference>
<dbReference type="Proteomes" id="UP001595993">
    <property type="component" value="Unassembled WGS sequence"/>
</dbReference>
<keyword evidence="3" id="KW-1185">Reference proteome</keyword>
<accession>A0ABV9G6K0</accession>
<evidence type="ECO:0000313" key="2">
    <source>
        <dbReference type="EMBL" id="MFC4608705.1"/>
    </source>
</evidence>
<evidence type="ECO:0000313" key="3">
    <source>
        <dbReference type="Proteomes" id="UP001595993"/>
    </source>
</evidence>
<dbReference type="EMBL" id="JBHSFE010000010">
    <property type="protein sequence ID" value="MFC4608705.1"/>
    <property type="molecule type" value="Genomic_DNA"/>
</dbReference>
<proteinExistence type="predicted"/>
<comment type="caution">
    <text evidence="2">The sequence shown here is derived from an EMBL/GenBank/DDBJ whole genome shotgun (WGS) entry which is preliminary data.</text>
</comment>
<name>A0ABV9G6K0_9ACTN</name>
<keyword evidence="1" id="KW-0812">Transmembrane</keyword>